<organism evidence="3 4">
    <name type="scientific">Chionoecetes opilio</name>
    <name type="common">Atlantic snow crab</name>
    <name type="synonym">Cancer opilio</name>
    <dbReference type="NCBI Taxonomy" id="41210"/>
    <lineage>
        <taxon>Eukaryota</taxon>
        <taxon>Metazoa</taxon>
        <taxon>Ecdysozoa</taxon>
        <taxon>Arthropoda</taxon>
        <taxon>Crustacea</taxon>
        <taxon>Multicrustacea</taxon>
        <taxon>Malacostraca</taxon>
        <taxon>Eumalacostraca</taxon>
        <taxon>Eucarida</taxon>
        <taxon>Decapoda</taxon>
        <taxon>Pleocyemata</taxon>
        <taxon>Brachyura</taxon>
        <taxon>Eubrachyura</taxon>
        <taxon>Majoidea</taxon>
        <taxon>Majidae</taxon>
        <taxon>Chionoecetes</taxon>
    </lineage>
</organism>
<dbReference type="AlphaFoldDB" id="A0A8J4YFN6"/>
<proteinExistence type="predicted"/>
<dbReference type="PROSITE" id="PS50004">
    <property type="entry name" value="C2"/>
    <property type="match status" value="1"/>
</dbReference>
<dbReference type="GO" id="GO:0005886">
    <property type="term" value="C:plasma membrane"/>
    <property type="evidence" value="ECO:0007669"/>
    <property type="project" value="TreeGrafter"/>
</dbReference>
<feature type="region of interest" description="Disordered" evidence="1">
    <location>
        <begin position="1"/>
        <end position="23"/>
    </location>
</feature>
<protein>
    <submittedName>
        <fullName evidence="3">Copine-8</fullName>
    </submittedName>
</protein>
<dbReference type="GO" id="GO:0071277">
    <property type="term" value="P:cellular response to calcium ion"/>
    <property type="evidence" value="ECO:0007669"/>
    <property type="project" value="TreeGrafter"/>
</dbReference>
<evidence type="ECO:0000259" key="2">
    <source>
        <dbReference type="PROSITE" id="PS50004"/>
    </source>
</evidence>
<sequence length="212" mass="24127">MAGPLSTLLSRAADSEASEQNLRDTDVFSKSDPICVVFHQPFGSKEWTEFKRTECIDNTLNPDFATKITITYHFEEQQHLRFKLYDVDSNSPSLHNHDYLGEFECTLAQLVSSQTVNKPLVNPNYSGNVGSIIITTEELSSCKEELIVQFVGRSLEKRGWFCSTISPFLEFYKANEDGTFTLVHRTEQVRSTTDPVWKEFSIPLRTFCGHAI</sequence>
<dbReference type="GO" id="GO:0005544">
    <property type="term" value="F:calcium-dependent phospholipid binding"/>
    <property type="evidence" value="ECO:0007669"/>
    <property type="project" value="InterPro"/>
</dbReference>
<reference evidence="3" key="1">
    <citation type="submission" date="2020-07" db="EMBL/GenBank/DDBJ databases">
        <title>The High-quality genome of the commercially important snow crab, Chionoecetes opilio.</title>
        <authorList>
            <person name="Jeong J.-H."/>
            <person name="Ryu S."/>
        </authorList>
    </citation>
    <scope>NUCLEOTIDE SEQUENCE</scope>
    <source>
        <strain evidence="3">MADBK_172401_WGS</strain>
        <tissue evidence="3">Digestive gland</tissue>
    </source>
</reference>
<evidence type="ECO:0000313" key="3">
    <source>
        <dbReference type="EMBL" id="KAG0723359.1"/>
    </source>
</evidence>
<name>A0A8J4YFN6_CHIOP</name>
<dbReference type="Gene3D" id="2.60.40.150">
    <property type="entry name" value="C2 domain"/>
    <property type="match status" value="1"/>
</dbReference>
<gene>
    <name evidence="3" type="primary">CPNE8</name>
    <name evidence="3" type="ORF">GWK47_042846</name>
</gene>
<dbReference type="PANTHER" id="PTHR10857">
    <property type="entry name" value="COPINE"/>
    <property type="match status" value="1"/>
</dbReference>
<dbReference type="EMBL" id="JACEEZ010008373">
    <property type="protein sequence ID" value="KAG0723359.1"/>
    <property type="molecule type" value="Genomic_DNA"/>
</dbReference>
<evidence type="ECO:0000256" key="1">
    <source>
        <dbReference type="SAM" id="MobiDB-lite"/>
    </source>
</evidence>
<dbReference type="OrthoDB" id="5855668at2759"/>
<comment type="caution">
    <text evidence="3">The sequence shown here is derived from an EMBL/GenBank/DDBJ whole genome shotgun (WGS) entry which is preliminary data.</text>
</comment>
<accession>A0A8J4YFN6</accession>
<dbReference type="InterPro" id="IPR045052">
    <property type="entry name" value="Copine"/>
</dbReference>
<dbReference type="Pfam" id="PF00168">
    <property type="entry name" value="C2"/>
    <property type="match status" value="1"/>
</dbReference>
<dbReference type="CDD" id="cd04047">
    <property type="entry name" value="C2B_Copine"/>
    <property type="match status" value="1"/>
</dbReference>
<dbReference type="SMART" id="SM00239">
    <property type="entry name" value="C2"/>
    <property type="match status" value="1"/>
</dbReference>
<dbReference type="InterPro" id="IPR035892">
    <property type="entry name" value="C2_domain_sf"/>
</dbReference>
<dbReference type="Proteomes" id="UP000770661">
    <property type="component" value="Unassembled WGS sequence"/>
</dbReference>
<dbReference type="InterPro" id="IPR000008">
    <property type="entry name" value="C2_dom"/>
</dbReference>
<evidence type="ECO:0000313" key="4">
    <source>
        <dbReference type="Proteomes" id="UP000770661"/>
    </source>
</evidence>
<dbReference type="FunFam" id="2.60.40.150:FF:000099">
    <property type="entry name" value="Copine 3"/>
    <property type="match status" value="1"/>
</dbReference>
<dbReference type="CDD" id="cd04048">
    <property type="entry name" value="C2A_Copine"/>
    <property type="match status" value="1"/>
</dbReference>
<feature type="domain" description="C2" evidence="2">
    <location>
        <begin position="1"/>
        <end position="120"/>
    </location>
</feature>
<dbReference type="SUPFAM" id="SSF49562">
    <property type="entry name" value="C2 domain (Calcium/lipid-binding domain, CaLB)"/>
    <property type="match status" value="2"/>
</dbReference>
<dbReference type="InterPro" id="IPR037768">
    <property type="entry name" value="C2B_Copine"/>
</dbReference>
<keyword evidence="4" id="KW-1185">Reference proteome</keyword>
<dbReference type="PANTHER" id="PTHR10857:SF106">
    <property type="entry name" value="C2 DOMAIN-CONTAINING PROTEIN"/>
    <property type="match status" value="1"/>
</dbReference>